<gene>
    <name evidence="2" type="ORF">EGEIMDOP_00022</name>
</gene>
<organism evidence="2">
    <name type="scientific">Candidatus Methanophagaceae archaeon ANME-1 ERB6</name>
    <dbReference type="NCBI Taxonomy" id="2759912"/>
    <lineage>
        <taxon>Archaea</taxon>
        <taxon>Methanobacteriati</taxon>
        <taxon>Methanobacteriota</taxon>
        <taxon>Stenosarchaea group</taxon>
        <taxon>Methanomicrobia</taxon>
        <taxon>Candidatus Methanophagales</taxon>
        <taxon>Candidatus Methanophagaceae</taxon>
    </lineage>
</organism>
<evidence type="ECO:0000259" key="1">
    <source>
        <dbReference type="Pfam" id="PF13518"/>
    </source>
</evidence>
<reference evidence="2" key="1">
    <citation type="submission" date="2020-06" db="EMBL/GenBank/DDBJ databases">
        <title>Unique genomic features of the anaerobic methanotrophic archaea.</title>
        <authorList>
            <person name="Chadwick G.L."/>
            <person name="Skennerton C.T."/>
            <person name="Laso-Perez R."/>
            <person name="Leu A.O."/>
            <person name="Speth D.R."/>
            <person name="Yu H."/>
            <person name="Morgan-Lang C."/>
            <person name="Hatzenpichler R."/>
            <person name="Goudeau D."/>
            <person name="Malmstrom R."/>
            <person name="Brazelton W.J."/>
            <person name="Woyke T."/>
            <person name="Hallam S.J."/>
            <person name="Tyson G.W."/>
            <person name="Wegener G."/>
            <person name="Boetius A."/>
            <person name="Orphan V."/>
        </authorList>
    </citation>
    <scope>NUCLEOTIDE SEQUENCE</scope>
</reference>
<dbReference type="InterPro" id="IPR036388">
    <property type="entry name" value="WH-like_DNA-bd_sf"/>
</dbReference>
<accession>A0A7G9YRV3</accession>
<proteinExistence type="predicted"/>
<dbReference type="InterPro" id="IPR055247">
    <property type="entry name" value="InsJ-like_HTH"/>
</dbReference>
<dbReference type="SUPFAM" id="SSF46689">
    <property type="entry name" value="Homeodomain-like"/>
    <property type="match status" value="1"/>
</dbReference>
<evidence type="ECO:0000313" key="2">
    <source>
        <dbReference type="EMBL" id="QNO50737.1"/>
    </source>
</evidence>
<name>A0A7G9YRV3_9EURY</name>
<dbReference type="Pfam" id="PF13518">
    <property type="entry name" value="HTH_28"/>
    <property type="match status" value="1"/>
</dbReference>
<dbReference type="InterPro" id="IPR009057">
    <property type="entry name" value="Homeodomain-like_sf"/>
</dbReference>
<dbReference type="EMBL" id="MT631449">
    <property type="protein sequence ID" value="QNO50737.1"/>
    <property type="molecule type" value="Genomic_DNA"/>
</dbReference>
<protein>
    <recommendedName>
        <fullName evidence="1">Insertion element IS150 protein InsJ-like helix-turn-helix domain-containing protein</fullName>
    </recommendedName>
</protein>
<sequence length="301" mass="34934">MRTPIVTEEEVVVFFKKHRVVTWEQLTSHFGITRQALQRKIKKHSHLTSLNHNHRYLALKQFIGNTNRYGFWSYKGIIFSTHGNTARTIPHLINTSDRGLSTKQLEQITSVMCRGILLKLLKQGEITRIREGFDYIYLSSKSEIRRAQLENRGLASQEHSVEVQIPQTSEEPEKIHSFFELGEGDYLLRRLEIVRRVKSGKSQAQVARELGCSPDTVRNTCKTFEKNGAKGLVITRKKRPYKMTENMEKKILIMKAKHPNWSPEKIGKSFRECGLDISDRSIRTFFEENDLVDQKKTSSRS</sequence>
<dbReference type="Gene3D" id="1.10.10.10">
    <property type="entry name" value="Winged helix-like DNA-binding domain superfamily/Winged helix DNA-binding domain"/>
    <property type="match status" value="1"/>
</dbReference>
<feature type="domain" description="Insertion element IS150 protein InsJ-like helix-turn-helix" evidence="1">
    <location>
        <begin position="189"/>
        <end position="240"/>
    </location>
</feature>
<dbReference type="AlphaFoldDB" id="A0A7G9YRV3"/>